<dbReference type="OrthoDB" id="2797114at2759"/>
<evidence type="ECO:0000313" key="3">
    <source>
        <dbReference type="Proteomes" id="UP000016930"/>
    </source>
</evidence>
<feature type="non-terminal residue" evidence="1">
    <location>
        <position position="296"/>
    </location>
</feature>
<evidence type="ECO:0000313" key="1">
    <source>
        <dbReference type="EMBL" id="EMD30739.1"/>
    </source>
</evidence>
<accession>M2P654</accession>
<keyword evidence="3" id="KW-1185">Reference proteome</keyword>
<dbReference type="EMBL" id="KB445804">
    <property type="protein sequence ID" value="EMD34123.1"/>
    <property type="molecule type" value="Genomic_DNA"/>
</dbReference>
<name>M2P654_CERS8</name>
<reference evidence="1 3" key="1">
    <citation type="journal article" date="2012" name="Proc. Natl. Acad. Sci. U.S.A.">
        <title>Comparative genomics of Ceriporiopsis subvermispora and Phanerochaete chrysosporium provide insight into selective ligninolysis.</title>
        <authorList>
            <person name="Fernandez-Fueyo E."/>
            <person name="Ruiz-Duenas F.J."/>
            <person name="Ferreira P."/>
            <person name="Floudas D."/>
            <person name="Hibbett D.S."/>
            <person name="Canessa P."/>
            <person name="Larrondo L.F."/>
            <person name="James T.Y."/>
            <person name="Seelenfreund D."/>
            <person name="Lobos S."/>
            <person name="Polanco R."/>
            <person name="Tello M."/>
            <person name="Honda Y."/>
            <person name="Watanabe T."/>
            <person name="Watanabe T."/>
            <person name="Ryu J.S."/>
            <person name="Kubicek C.P."/>
            <person name="Schmoll M."/>
            <person name="Gaskell J."/>
            <person name="Hammel K.E."/>
            <person name="St John F.J."/>
            <person name="Vanden Wymelenberg A."/>
            <person name="Sabat G."/>
            <person name="Splinter BonDurant S."/>
            <person name="Syed K."/>
            <person name="Yadav J.S."/>
            <person name="Doddapaneni H."/>
            <person name="Subramanian V."/>
            <person name="Lavin J.L."/>
            <person name="Oguiza J.A."/>
            <person name="Perez G."/>
            <person name="Pisabarro A.G."/>
            <person name="Ramirez L."/>
            <person name="Santoyo F."/>
            <person name="Master E."/>
            <person name="Coutinho P.M."/>
            <person name="Henrissat B."/>
            <person name="Lombard V."/>
            <person name="Magnuson J.K."/>
            <person name="Kuees U."/>
            <person name="Hori C."/>
            <person name="Igarashi K."/>
            <person name="Samejima M."/>
            <person name="Held B.W."/>
            <person name="Barry K.W."/>
            <person name="LaButti K.M."/>
            <person name="Lapidus A."/>
            <person name="Lindquist E.A."/>
            <person name="Lucas S.M."/>
            <person name="Riley R."/>
            <person name="Salamov A.A."/>
            <person name="Hoffmeister D."/>
            <person name="Schwenk D."/>
            <person name="Hadar Y."/>
            <person name="Yarden O."/>
            <person name="de Vries R.P."/>
            <person name="Wiebenga A."/>
            <person name="Stenlid J."/>
            <person name="Eastwood D."/>
            <person name="Grigoriev I.V."/>
            <person name="Berka R.M."/>
            <person name="Blanchette R.A."/>
            <person name="Kersten P."/>
            <person name="Martinez A.T."/>
            <person name="Vicuna R."/>
            <person name="Cullen D."/>
        </authorList>
    </citation>
    <scope>NUCLEOTIDE SEQUENCE [LARGE SCALE GENOMIC DNA]</scope>
    <source>
        <strain evidence="1 3">B</strain>
    </source>
</reference>
<dbReference type="STRING" id="914234.M2P654"/>
<protein>
    <submittedName>
        <fullName evidence="1">Uncharacterized protein</fullName>
    </submittedName>
</protein>
<organism evidence="1 3">
    <name type="scientific">Ceriporiopsis subvermispora (strain B)</name>
    <name type="common">White-rot fungus</name>
    <name type="synonym">Gelatoporia subvermispora</name>
    <dbReference type="NCBI Taxonomy" id="914234"/>
    <lineage>
        <taxon>Eukaryota</taxon>
        <taxon>Fungi</taxon>
        <taxon>Dikarya</taxon>
        <taxon>Basidiomycota</taxon>
        <taxon>Agaricomycotina</taxon>
        <taxon>Agaricomycetes</taxon>
        <taxon>Polyporales</taxon>
        <taxon>Gelatoporiaceae</taxon>
        <taxon>Gelatoporia</taxon>
    </lineage>
</organism>
<evidence type="ECO:0000313" key="2">
    <source>
        <dbReference type="EMBL" id="EMD34123.1"/>
    </source>
</evidence>
<proteinExistence type="predicted"/>
<dbReference type="AlphaFoldDB" id="M2P654"/>
<dbReference type="HOGENOM" id="CLU_031314_2_0_1"/>
<dbReference type="EMBL" id="KB445861">
    <property type="protein sequence ID" value="EMD30739.1"/>
    <property type="molecule type" value="Genomic_DNA"/>
</dbReference>
<dbReference type="Proteomes" id="UP000016930">
    <property type="component" value="Unassembled WGS sequence"/>
</dbReference>
<gene>
    <name evidence="2" type="ORF">CERSUDRAFT_55713</name>
    <name evidence="1" type="ORF">CERSUDRAFT_60886</name>
</gene>
<sequence>LTDKDGVVFAVFVGRPQGDSSWAGLFEEVGLKMKEFGPRVGKKYTRHSRGVFPLLSTGFSFGGGHKQPMNVAHSPRKRAMLDELCSLPAMQRLAGFARSAFAFYMPKLHRAYVDCVTSLEGHDSTLRRPFRHSPFPSASFNFGPHTVSYEHQDVANLADGVCALYAGGRFDYCKGGHMVFRALGLAVQFPATTLAFIPSGSLLHGNVDIQTGEERWAFTQYAAGELFRYVECNYKTCTELSEEDPEFLRRVRVACAARWECGALLFSRIDEMYQDRTSTCSSPTFAEAPQGSGSSS</sequence>
<dbReference type="Gene3D" id="3.60.130.30">
    <property type="match status" value="1"/>
</dbReference>